<dbReference type="SUPFAM" id="SSF48452">
    <property type="entry name" value="TPR-like"/>
    <property type="match status" value="1"/>
</dbReference>
<evidence type="ECO:0000256" key="3">
    <source>
        <dbReference type="ARBA" id="ARBA00022729"/>
    </source>
</evidence>
<evidence type="ECO:0000256" key="5">
    <source>
        <dbReference type="ARBA" id="ARBA00023237"/>
    </source>
</evidence>
<evidence type="ECO:0000256" key="6">
    <source>
        <dbReference type="SAM" id="MobiDB-lite"/>
    </source>
</evidence>
<comment type="caution">
    <text evidence="10">The sequence shown here is derived from an EMBL/GenBank/DDBJ whole genome shotgun (WGS) entry which is preliminary data.</text>
</comment>
<dbReference type="Gene3D" id="1.25.40.390">
    <property type="match status" value="1"/>
</dbReference>
<evidence type="ECO:0000313" key="9">
    <source>
        <dbReference type="EMBL" id="MBC8600582.1"/>
    </source>
</evidence>
<dbReference type="EMBL" id="JACRTI010000003">
    <property type="protein sequence ID" value="MBC8600582.1"/>
    <property type="molecule type" value="Genomic_DNA"/>
</dbReference>
<dbReference type="EMBL" id="QREV01000003">
    <property type="protein sequence ID" value="RDU50870.1"/>
    <property type="molecule type" value="Genomic_DNA"/>
</dbReference>
<dbReference type="PROSITE" id="PS51257">
    <property type="entry name" value="PROKAR_LIPOPROTEIN"/>
    <property type="match status" value="1"/>
</dbReference>
<evidence type="ECO:0000256" key="1">
    <source>
        <dbReference type="ARBA" id="ARBA00004442"/>
    </source>
</evidence>
<dbReference type="InterPro" id="IPR011990">
    <property type="entry name" value="TPR-like_helical_dom_sf"/>
</dbReference>
<sequence length="621" mass="71397">MKNIIKYSVLSLLAVAGVSCESFLNEKVVSGVSYDYLETKTGIETAVNGVYSTMRWYVGGERYYCLTEYGVDYVWEGADGGNKDAFNKYSNQLNSSFGMLYEFWENAFKGITRANTALMYLPEVGDMTDAEKVSREGELRFMRAYFYFDLVQQFGRVPLLSEGNVSQIITDFPRASVADLYAFIINDLRYSFDVLPDVAMQPDRGRATKWAAANLLSKVYLTRGSAVKDQRGQQPTDMDSTAYFAEAVINSGKFALEADYLSTIDQDRQKVSSETIWGVEFTNDVLFNGSEGNKMHLYWVPTYEKLPGLQRDLQQGRAWKRVKPTPYLQTELFDHLNDSRMYKMFSWVFYANKESSIPVWEDKYYYVDENGKTTNDLLYETPAELVGKPKFTLGDTAAYFIPKYYGAKDYKGAVIDKAKDRLMQLDIAKCRYTLIPVDENTNHYFPCLKKWLDTQRPDMNYEQGGRNFVRMRLGETYLIAAEAYGRKGNFEKAAELINVVRKRAAYKEGEAKPQEWWQVDGGNMADVAGSTEKAMLVTSADLSNDFINFMLDERARETYGEMNRWEDLVRTETLYERVKKFNPDAAPNIKEYHKLRPIPQNHIDRLSPKPSPEEAQNEGYY</sequence>
<keyword evidence="4" id="KW-0472">Membrane</keyword>
<evidence type="ECO:0000313" key="11">
    <source>
        <dbReference type="Proteomes" id="UP000256321"/>
    </source>
</evidence>
<dbReference type="GO" id="GO:0009279">
    <property type="term" value="C:cell outer membrane"/>
    <property type="evidence" value="ECO:0007669"/>
    <property type="project" value="UniProtKB-SubCell"/>
</dbReference>
<keyword evidence="12" id="KW-1185">Reference proteome</keyword>
<proteinExistence type="inferred from homology"/>
<dbReference type="InterPro" id="IPR012944">
    <property type="entry name" value="SusD_RagB_dom"/>
</dbReference>
<evidence type="ECO:0000256" key="2">
    <source>
        <dbReference type="ARBA" id="ARBA00006275"/>
    </source>
</evidence>
<dbReference type="Proteomes" id="UP000629596">
    <property type="component" value="Unassembled WGS sequence"/>
</dbReference>
<evidence type="ECO:0000256" key="4">
    <source>
        <dbReference type="ARBA" id="ARBA00023136"/>
    </source>
</evidence>
<keyword evidence="3" id="KW-0732">Signal</keyword>
<comment type="similarity">
    <text evidence="2">Belongs to the SusD family.</text>
</comment>
<gene>
    <name evidence="10" type="ORF">DWU89_02530</name>
    <name evidence="9" type="ORF">H8784_02485</name>
</gene>
<organism evidence="10 11">
    <name type="scientific">Parabacteroides acidifaciens</name>
    <dbReference type="NCBI Taxonomy" id="2290935"/>
    <lineage>
        <taxon>Bacteria</taxon>
        <taxon>Pseudomonadati</taxon>
        <taxon>Bacteroidota</taxon>
        <taxon>Bacteroidia</taxon>
        <taxon>Bacteroidales</taxon>
        <taxon>Tannerellaceae</taxon>
        <taxon>Parabacteroides</taxon>
    </lineage>
</organism>
<feature type="region of interest" description="Disordered" evidence="6">
    <location>
        <begin position="596"/>
        <end position="621"/>
    </location>
</feature>
<evidence type="ECO:0000259" key="8">
    <source>
        <dbReference type="Pfam" id="PF14322"/>
    </source>
</evidence>
<feature type="domain" description="RagB/SusD" evidence="7">
    <location>
        <begin position="325"/>
        <end position="620"/>
    </location>
</feature>
<dbReference type="Proteomes" id="UP000256321">
    <property type="component" value="Unassembled WGS sequence"/>
</dbReference>
<dbReference type="RefSeq" id="WP_115498089.1">
    <property type="nucleotide sequence ID" value="NZ_JACRTI010000003.1"/>
</dbReference>
<protein>
    <submittedName>
        <fullName evidence="10">RagB/SusD family nutrient uptake outer membrane protein</fullName>
    </submittedName>
</protein>
<reference evidence="10 11" key="1">
    <citation type="submission" date="2018-07" db="EMBL/GenBank/DDBJ databases">
        <title>Parabacteroides acidifaciens nov. sp., isolated from human feces.</title>
        <authorList>
            <person name="Wang Y.J."/>
        </authorList>
    </citation>
    <scope>NUCLEOTIDE SEQUENCE [LARGE SCALE GENOMIC DNA]</scope>
    <source>
        <strain evidence="10 11">426-9</strain>
    </source>
</reference>
<keyword evidence="5" id="KW-0998">Cell outer membrane</keyword>
<accession>A0A3D8HJN6</accession>
<evidence type="ECO:0000313" key="10">
    <source>
        <dbReference type="EMBL" id="RDU50870.1"/>
    </source>
</evidence>
<dbReference type="Pfam" id="PF14322">
    <property type="entry name" value="SusD-like_3"/>
    <property type="match status" value="1"/>
</dbReference>
<feature type="domain" description="SusD-like N-terminal" evidence="8">
    <location>
        <begin position="44"/>
        <end position="221"/>
    </location>
</feature>
<dbReference type="Pfam" id="PF07980">
    <property type="entry name" value="SusD_RagB"/>
    <property type="match status" value="1"/>
</dbReference>
<dbReference type="AlphaFoldDB" id="A0A3D8HJN6"/>
<comment type="subcellular location">
    <subcellularLocation>
        <location evidence="1">Cell outer membrane</location>
    </subcellularLocation>
</comment>
<evidence type="ECO:0000313" key="12">
    <source>
        <dbReference type="Proteomes" id="UP000629596"/>
    </source>
</evidence>
<reference evidence="9 12" key="2">
    <citation type="submission" date="2020-08" db="EMBL/GenBank/DDBJ databases">
        <title>Genome public.</title>
        <authorList>
            <person name="Liu C."/>
            <person name="Sun Q."/>
        </authorList>
    </citation>
    <scope>NUCLEOTIDE SEQUENCE [LARGE SCALE GENOMIC DNA]</scope>
    <source>
        <strain evidence="9 12">426_9</strain>
    </source>
</reference>
<name>A0A3D8HJN6_9BACT</name>
<evidence type="ECO:0000259" key="7">
    <source>
        <dbReference type="Pfam" id="PF07980"/>
    </source>
</evidence>
<dbReference type="InterPro" id="IPR033985">
    <property type="entry name" value="SusD-like_N"/>
</dbReference>